<proteinExistence type="inferred from homology"/>
<keyword evidence="8" id="KW-0471">Melatonin biosynthesis</keyword>
<feature type="active site" description="Proton acceptor" evidence="11">
    <location>
        <position position="276"/>
    </location>
</feature>
<keyword evidence="2" id="KW-0489">Methyltransferase</keyword>
<dbReference type="InterPro" id="IPR036390">
    <property type="entry name" value="WH_DNA-bd_sf"/>
</dbReference>
<dbReference type="GO" id="GO:0032259">
    <property type="term" value="P:methylation"/>
    <property type="evidence" value="ECO:0007669"/>
    <property type="project" value="UniProtKB-KW"/>
</dbReference>
<dbReference type="Gramene" id="OGLUM12G11910.1">
    <property type="protein sequence ID" value="OGLUM12G11910.1"/>
    <property type="gene ID" value="OGLUM12G11910"/>
</dbReference>
<comment type="similarity">
    <text evidence="6">Belongs to the class I-like SAM-binding methyltransferase superfamily. Cation-independent O-methyltransferase family.</text>
</comment>
<evidence type="ECO:0000256" key="6">
    <source>
        <dbReference type="ARBA" id="ARBA00038277"/>
    </source>
</evidence>
<dbReference type="InterPro" id="IPR001077">
    <property type="entry name" value="COMT_C"/>
</dbReference>
<dbReference type="GO" id="GO:0046983">
    <property type="term" value="F:protein dimerization activity"/>
    <property type="evidence" value="ECO:0007669"/>
    <property type="project" value="InterPro"/>
</dbReference>
<dbReference type="eggNOG" id="KOG3178">
    <property type="taxonomic scope" value="Eukaryota"/>
</dbReference>
<accession>A0A0E0BS53</accession>
<dbReference type="Proteomes" id="UP000026961">
    <property type="component" value="Chromosome 12"/>
</dbReference>
<comment type="subunit">
    <text evidence="1">Homodimer.</text>
</comment>
<dbReference type="HOGENOM" id="CLU_005533_7_0_1"/>
<evidence type="ECO:0000256" key="9">
    <source>
        <dbReference type="ARBA" id="ARBA00050215"/>
    </source>
</evidence>
<dbReference type="FunFam" id="1.10.10.10:FF:000292">
    <property type="entry name" value="O-methyltransferase ZRP4"/>
    <property type="match status" value="1"/>
</dbReference>
<dbReference type="FunFam" id="3.40.50.150:FF:000057">
    <property type="entry name" value="O-methyltransferase ZRP4"/>
    <property type="match status" value="1"/>
</dbReference>
<feature type="domain" description="O-methyltransferase C-terminal" evidence="12">
    <location>
        <begin position="143"/>
        <end position="353"/>
    </location>
</feature>
<dbReference type="GO" id="GO:0017096">
    <property type="term" value="F:acetylserotonin O-methyltransferase activity"/>
    <property type="evidence" value="ECO:0007669"/>
    <property type="project" value="UniProtKB-EC"/>
</dbReference>
<comment type="function">
    <text evidence="10">Methyltransferase which catalyzes the transfer of a methyl group onto N-acetylserotonin, producing melatonin (N-acetyl-5-methoxytryptamine).</text>
</comment>
<organism evidence="14">
    <name type="scientific">Oryza glumipatula</name>
    <dbReference type="NCBI Taxonomy" id="40148"/>
    <lineage>
        <taxon>Eukaryota</taxon>
        <taxon>Viridiplantae</taxon>
        <taxon>Streptophyta</taxon>
        <taxon>Embryophyta</taxon>
        <taxon>Tracheophyta</taxon>
        <taxon>Spermatophyta</taxon>
        <taxon>Magnoliopsida</taxon>
        <taxon>Liliopsida</taxon>
        <taxon>Poales</taxon>
        <taxon>Poaceae</taxon>
        <taxon>BOP clade</taxon>
        <taxon>Oryzoideae</taxon>
        <taxon>Oryzeae</taxon>
        <taxon>Oryzinae</taxon>
        <taxon>Oryza</taxon>
    </lineage>
</organism>
<dbReference type="Pfam" id="PF08100">
    <property type="entry name" value="Dimerisation"/>
    <property type="match status" value="1"/>
</dbReference>
<evidence type="ECO:0000256" key="7">
    <source>
        <dbReference type="ARBA" id="ARBA00039116"/>
    </source>
</evidence>
<sequence>MASTQSNERGACLLDAQLDLYVNTLAVIKSVVLKAAMDLGIADAIHHHGGAATLPQIVTRVTSLHPSKIPSLRRLMRVLTLTGVFAVEMTEPVDGAAADELPAAVYALTPASRLLLVGSGNHHQQASLMSMLLHPSFIASFLRISDWLQRELPGPCIFEHTHGRSMWEMADDDAAFNKVVNNGMVSDSRLVMDVVVREHGEVFRGISSLVDVAGGHGTAARALAEAFPEVRCAVLDLPHVVAGAPVGTGPGVEYVAGDMFESVPPANAVFLKWIMHDWVDDECVKILKNCEKAIPSRDAEGKVIVVDMVVGVGPPDQKHLEMQTLFDAYIMLINGVERDEQEWKKVFIEAGFSDYKIMPVLGSRSIIEVYP</sequence>
<evidence type="ECO:0000256" key="11">
    <source>
        <dbReference type="PIRSR" id="PIRSR005739-1"/>
    </source>
</evidence>
<dbReference type="AlphaFoldDB" id="A0A0E0BS53"/>
<dbReference type="STRING" id="40148.A0A0E0BS53"/>
<evidence type="ECO:0000313" key="14">
    <source>
        <dbReference type="EnsemblPlants" id="OGLUM12G11910.1"/>
    </source>
</evidence>
<dbReference type="Gene3D" id="1.10.10.10">
    <property type="entry name" value="Winged helix-like DNA-binding domain superfamily/Winged helix DNA-binding domain"/>
    <property type="match status" value="1"/>
</dbReference>
<dbReference type="Gene3D" id="3.40.50.150">
    <property type="entry name" value="Vaccinia Virus protein VP39"/>
    <property type="match status" value="1"/>
</dbReference>
<evidence type="ECO:0000313" key="15">
    <source>
        <dbReference type="Proteomes" id="UP000026961"/>
    </source>
</evidence>
<evidence type="ECO:0000256" key="4">
    <source>
        <dbReference type="ARBA" id="ARBA00022691"/>
    </source>
</evidence>
<name>A0A0E0BS53_9ORYZ</name>
<evidence type="ECO:0000256" key="2">
    <source>
        <dbReference type="ARBA" id="ARBA00022603"/>
    </source>
</evidence>
<keyword evidence="15" id="KW-1185">Reference proteome</keyword>
<dbReference type="InterPro" id="IPR012967">
    <property type="entry name" value="COMT_dimerisation"/>
</dbReference>
<evidence type="ECO:0000256" key="8">
    <source>
        <dbReference type="ARBA" id="ARBA00043260"/>
    </source>
</evidence>
<dbReference type="GO" id="GO:0030187">
    <property type="term" value="P:melatonin biosynthetic process"/>
    <property type="evidence" value="ECO:0007669"/>
    <property type="project" value="UniProtKB-KW"/>
</dbReference>
<keyword evidence="3" id="KW-0808">Transferase</keyword>
<evidence type="ECO:0000256" key="1">
    <source>
        <dbReference type="ARBA" id="ARBA00011738"/>
    </source>
</evidence>
<dbReference type="EnsemblPlants" id="OGLUM12G11910.1">
    <property type="protein sequence ID" value="OGLUM12G11910.1"/>
    <property type="gene ID" value="OGLUM12G11910"/>
</dbReference>
<evidence type="ECO:0000259" key="13">
    <source>
        <dbReference type="Pfam" id="PF08100"/>
    </source>
</evidence>
<evidence type="ECO:0000259" key="12">
    <source>
        <dbReference type="Pfam" id="PF00891"/>
    </source>
</evidence>
<reference evidence="14" key="1">
    <citation type="submission" date="2015-04" db="UniProtKB">
        <authorList>
            <consortium name="EnsemblPlants"/>
        </authorList>
    </citation>
    <scope>IDENTIFICATION</scope>
</reference>
<evidence type="ECO:0000256" key="3">
    <source>
        <dbReference type="ARBA" id="ARBA00022679"/>
    </source>
</evidence>
<keyword evidence="4" id="KW-0949">S-adenosyl-L-methionine</keyword>
<dbReference type="PIRSF" id="PIRSF005739">
    <property type="entry name" value="O-mtase"/>
    <property type="match status" value="1"/>
</dbReference>
<dbReference type="PANTHER" id="PTHR11746">
    <property type="entry name" value="O-METHYLTRANSFERASE"/>
    <property type="match status" value="1"/>
</dbReference>
<dbReference type="EC" id="2.1.1.4" evidence="7"/>
<dbReference type="InterPro" id="IPR036388">
    <property type="entry name" value="WH-like_DNA-bd_sf"/>
</dbReference>
<dbReference type="SUPFAM" id="SSF53335">
    <property type="entry name" value="S-adenosyl-L-methionine-dependent methyltransferases"/>
    <property type="match status" value="1"/>
</dbReference>
<feature type="domain" description="O-methyltransferase dimerisation" evidence="13">
    <location>
        <begin position="26"/>
        <end position="117"/>
    </location>
</feature>
<dbReference type="InterPro" id="IPR016461">
    <property type="entry name" value="COMT-like"/>
</dbReference>
<protein>
    <recommendedName>
        <fullName evidence="7">acetylserotonin O-methyltransferase</fullName>
        <ecNumber evidence="7">2.1.1.4</ecNumber>
    </recommendedName>
</protein>
<reference evidence="14" key="2">
    <citation type="submission" date="2018-05" db="EMBL/GenBank/DDBJ databases">
        <title>OgluRS3 (Oryza glumaepatula Reference Sequence Version 3).</title>
        <authorList>
            <person name="Zhang J."/>
            <person name="Kudrna D."/>
            <person name="Lee S."/>
            <person name="Talag J."/>
            <person name="Welchert J."/>
            <person name="Wing R.A."/>
        </authorList>
    </citation>
    <scope>NUCLEOTIDE SEQUENCE [LARGE SCALE GENOMIC DNA]</scope>
</reference>
<dbReference type="SUPFAM" id="SSF46785">
    <property type="entry name" value="Winged helix' DNA-binding domain"/>
    <property type="match status" value="1"/>
</dbReference>
<dbReference type="PROSITE" id="PS51683">
    <property type="entry name" value="SAM_OMT_II"/>
    <property type="match status" value="1"/>
</dbReference>
<evidence type="ECO:0000256" key="5">
    <source>
        <dbReference type="ARBA" id="ARBA00037926"/>
    </source>
</evidence>
<dbReference type="InterPro" id="IPR029063">
    <property type="entry name" value="SAM-dependent_MTases_sf"/>
</dbReference>
<evidence type="ECO:0000256" key="10">
    <source>
        <dbReference type="ARBA" id="ARBA00058933"/>
    </source>
</evidence>
<dbReference type="Pfam" id="PF00891">
    <property type="entry name" value="Methyltransf_2"/>
    <property type="match status" value="1"/>
</dbReference>
<comment type="catalytic activity">
    <reaction evidence="9">
        <text>N-acetylserotonin + S-adenosyl-L-methionine = melatonin + S-adenosyl-L-homocysteine + H(+)</text>
        <dbReference type="Rhea" id="RHEA:15573"/>
        <dbReference type="ChEBI" id="CHEBI:15378"/>
        <dbReference type="ChEBI" id="CHEBI:16796"/>
        <dbReference type="ChEBI" id="CHEBI:17697"/>
        <dbReference type="ChEBI" id="CHEBI:57856"/>
        <dbReference type="ChEBI" id="CHEBI:59789"/>
        <dbReference type="EC" id="2.1.1.4"/>
    </reaction>
</comment>
<comment type="pathway">
    <text evidence="5">Aromatic compound metabolism; melatonin biosynthesis; melatonin from serotonin: step 1/2.</text>
</comment>